<protein>
    <submittedName>
        <fullName evidence="3">Uncharacterized protein</fullName>
    </submittedName>
</protein>
<keyword evidence="4" id="KW-1185">Reference proteome</keyword>
<evidence type="ECO:0000313" key="4">
    <source>
        <dbReference type="Proteomes" id="UP001253595"/>
    </source>
</evidence>
<evidence type="ECO:0000313" key="3">
    <source>
        <dbReference type="EMBL" id="MDR7090469.1"/>
    </source>
</evidence>
<evidence type="ECO:0000256" key="1">
    <source>
        <dbReference type="SAM" id="MobiDB-lite"/>
    </source>
</evidence>
<keyword evidence="2" id="KW-1133">Transmembrane helix</keyword>
<evidence type="ECO:0000256" key="2">
    <source>
        <dbReference type="SAM" id="Phobius"/>
    </source>
</evidence>
<feature type="region of interest" description="Disordered" evidence="1">
    <location>
        <begin position="43"/>
        <end position="74"/>
    </location>
</feature>
<name>A0ABU1UZ52_9GAMM</name>
<dbReference type="EMBL" id="JAVDVX010000004">
    <property type="protein sequence ID" value="MDR7090469.1"/>
    <property type="molecule type" value="Genomic_DNA"/>
</dbReference>
<accession>A0ABU1UZ52</accession>
<feature type="compositionally biased region" description="Polar residues" evidence="1">
    <location>
        <begin position="48"/>
        <end position="66"/>
    </location>
</feature>
<organism evidence="3 4">
    <name type="scientific">Cellvibrio fibrivorans</name>
    <dbReference type="NCBI Taxonomy" id="126350"/>
    <lineage>
        <taxon>Bacteria</taxon>
        <taxon>Pseudomonadati</taxon>
        <taxon>Pseudomonadota</taxon>
        <taxon>Gammaproteobacteria</taxon>
        <taxon>Cellvibrionales</taxon>
        <taxon>Cellvibrionaceae</taxon>
        <taxon>Cellvibrio</taxon>
    </lineage>
</organism>
<keyword evidence="2" id="KW-0472">Membrane</keyword>
<reference evidence="3 4" key="1">
    <citation type="submission" date="2023-07" db="EMBL/GenBank/DDBJ databases">
        <title>Sorghum-associated microbial communities from plants grown in Nebraska, USA.</title>
        <authorList>
            <person name="Schachtman D."/>
        </authorList>
    </citation>
    <scope>NUCLEOTIDE SEQUENCE [LARGE SCALE GENOMIC DNA]</scope>
    <source>
        <strain evidence="3 4">BE190</strain>
    </source>
</reference>
<comment type="caution">
    <text evidence="3">The sequence shown here is derived from an EMBL/GenBank/DDBJ whole genome shotgun (WGS) entry which is preliminary data.</text>
</comment>
<proteinExistence type="predicted"/>
<keyword evidence="2" id="KW-0812">Transmembrane</keyword>
<sequence>MSKVILKKIPIVMVLIPVVFFAALFVNSYKSFFKGDEGHDVKKMPIPSGSSSDQARSSEVQNVNSFKRNEQEKWNPMGSAADAAEIKNWFAQRGNFSFMGDEKLNDYATYDDATLNQLGDAGDLRALHTLADRSKNIKDFKSTLYKASVWGSTEALIRMGAISEADDLDSMSAESRKQMIIDALSYYDAAQLRGDWWGNIVRGQSLLTRYSHDLTQHDKSIIQSNAKKIYADIQRERNELGLGEFDNSVPESVIKFYEEMIRPL</sequence>
<dbReference type="Proteomes" id="UP001253595">
    <property type="component" value="Unassembled WGS sequence"/>
</dbReference>
<gene>
    <name evidence="3" type="ORF">J2X05_002493</name>
</gene>
<feature type="transmembrane region" description="Helical" evidence="2">
    <location>
        <begin position="12"/>
        <end position="29"/>
    </location>
</feature>
<dbReference type="RefSeq" id="WP_310072812.1">
    <property type="nucleotide sequence ID" value="NZ_JAVDVX010000004.1"/>
</dbReference>